<sequence length="51" mass="5793">MKRKNVTLDALRRAALRAARDSATLENRSVPVGTVRSERVERFLAARKQQV</sequence>
<accession>A0ABN3DIE0</accession>
<evidence type="ECO:0000313" key="2">
    <source>
        <dbReference type="Proteomes" id="UP001500929"/>
    </source>
</evidence>
<name>A0ABN3DIE0_9MICO</name>
<evidence type="ECO:0000313" key="1">
    <source>
        <dbReference type="EMBL" id="GAA2231637.1"/>
    </source>
</evidence>
<dbReference type="EMBL" id="BAAAQY010000004">
    <property type="protein sequence ID" value="GAA2231637.1"/>
    <property type="molecule type" value="Genomic_DNA"/>
</dbReference>
<dbReference type="RefSeq" id="WP_259479073.1">
    <property type="nucleotide sequence ID" value="NZ_BAAAQY010000004.1"/>
</dbReference>
<proteinExistence type="predicted"/>
<evidence type="ECO:0008006" key="3">
    <source>
        <dbReference type="Google" id="ProtNLM"/>
    </source>
</evidence>
<comment type="caution">
    <text evidence="1">The sequence shown here is derived from an EMBL/GenBank/DDBJ whole genome shotgun (WGS) entry which is preliminary data.</text>
</comment>
<protein>
    <recommendedName>
        <fullName evidence="3">Antitoxin</fullName>
    </recommendedName>
</protein>
<organism evidence="1 2">
    <name type="scientific">Herbiconiux moechotypicola</name>
    <dbReference type="NCBI Taxonomy" id="637393"/>
    <lineage>
        <taxon>Bacteria</taxon>
        <taxon>Bacillati</taxon>
        <taxon>Actinomycetota</taxon>
        <taxon>Actinomycetes</taxon>
        <taxon>Micrococcales</taxon>
        <taxon>Microbacteriaceae</taxon>
        <taxon>Herbiconiux</taxon>
    </lineage>
</organism>
<keyword evidence="2" id="KW-1185">Reference proteome</keyword>
<gene>
    <name evidence="1" type="ORF">GCM10009851_15750</name>
</gene>
<reference evidence="1 2" key="1">
    <citation type="journal article" date="2019" name="Int. J. Syst. Evol. Microbiol.">
        <title>The Global Catalogue of Microorganisms (GCM) 10K type strain sequencing project: providing services to taxonomists for standard genome sequencing and annotation.</title>
        <authorList>
            <consortium name="The Broad Institute Genomics Platform"/>
            <consortium name="The Broad Institute Genome Sequencing Center for Infectious Disease"/>
            <person name="Wu L."/>
            <person name="Ma J."/>
        </authorList>
    </citation>
    <scope>NUCLEOTIDE SEQUENCE [LARGE SCALE GENOMIC DNA]</scope>
    <source>
        <strain evidence="1 2">JCM 16117</strain>
    </source>
</reference>
<dbReference type="Proteomes" id="UP001500929">
    <property type="component" value="Unassembled WGS sequence"/>
</dbReference>